<name>A0A380JRX4_STRDY</name>
<dbReference type="RefSeq" id="WP_115245703.1">
    <property type="nucleotide sequence ID" value="NZ_UHFG01000004.1"/>
</dbReference>
<evidence type="ECO:0000313" key="2">
    <source>
        <dbReference type="Proteomes" id="UP000254797"/>
    </source>
</evidence>
<evidence type="ECO:0000313" key="1">
    <source>
        <dbReference type="EMBL" id="SUN47604.1"/>
    </source>
</evidence>
<protein>
    <submittedName>
        <fullName evidence="1">Uncharacterized protein</fullName>
    </submittedName>
</protein>
<dbReference type="AlphaFoldDB" id="A0A380JRX4"/>
<accession>A0A380JRX4</accession>
<dbReference type="Proteomes" id="UP000254797">
    <property type="component" value="Unassembled WGS sequence"/>
</dbReference>
<reference evidence="1 2" key="1">
    <citation type="submission" date="2018-06" db="EMBL/GenBank/DDBJ databases">
        <authorList>
            <consortium name="Pathogen Informatics"/>
            <person name="Doyle S."/>
        </authorList>
    </citation>
    <scope>NUCLEOTIDE SEQUENCE [LARGE SCALE GENOMIC DNA]</scope>
    <source>
        <strain evidence="1 2">NCTC4670</strain>
    </source>
</reference>
<sequence length="63" mass="7290">MEIKDMKVSVDVRIKLKNAEGFRKLVSEFNKKAHELSLIAHELQIFVFEGEIENQVLSDDSNE</sequence>
<dbReference type="EMBL" id="UHFG01000004">
    <property type="protein sequence ID" value="SUN47604.1"/>
    <property type="molecule type" value="Genomic_DNA"/>
</dbReference>
<gene>
    <name evidence="1" type="ORF">NCTC4670_00337</name>
</gene>
<organism evidence="1 2">
    <name type="scientific">Streptococcus dysgalactiae subsp. dysgalactiae</name>
    <dbReference type="NCBI Taxonomy" id="99822"/>
    <lineage>
        <taxon>Bacteria</taxon>
        <taxon>Bacillati</taxon>
        <taxon>Bacillota</taxon>
        <taxon>Bacilli</taxon>
        <taxon>Lactobacillales</taxon>
        <taxon>Streptococcaceae</taxon>
        <taxon>Streptococcus</taxon>
    </lineage>
</organism>
<proteinExistence type="predicted"/>